<feature type="transmembrane region" description="Helical" evidence="8">
    <location>
        <begin position="189"/>
        <end position="210"/>
    </location>
</feature>
<feature type="transmembrane region" description="Helical" evidence="8">
    <location>
        <begin position="115"/>
        <end position="137"/>
    </location>
</feature>
<evidence type="ECO:0000256" key="6">
    <source>
        <dbReference type="ARBA" id="ARBA00022989"/>
    </source>
</evidence>
<feature type="transmembrane region" description="Helical" evidence="8">
    <location>
        <begin position="45"/>
        <end position="63"/>
    </location>
</feature>
<evidence type="ECO:0000256" key="8">
    <source>
        <dbReference type="RuleBase" id="RU362048"/>
    </source>
</evidence>
<dbReference type="EMBL" id="CACTJB010000001">
    <property type="protein sequence ID" value="CAA3704840.1"/>
    <property type="molecule type" value="Genomic_DNA"/>
</dbReference>
<name>A0A6S6S416_9GAMM</name>
<evidence type="ECO:0000256" key="5">
    <source>
        <dbReference type="ARBA" id="ARBA00022692"/>
    </source>
</evidence>
<dbReference type="Pfam" id="PF01914">
    <property type="entry name" value="MarC"/>
    <property type="match status" value="1"/>
</dbReference>
<dbReference type="NCBIfam" id="TIGR00427">
    <property type="entry name" value="NAAT family transporter"/>
    <property type="match status" value="1"/>
</dbReference>
<dbReference type="Proteomes" id="UP000560980">
    <property type="component" value="Unassembled WGS sequence"/>
</dbReference>
<dbReference type="PANTHER" id="PTHR33508">
    <property type="entry name" value="UPF0056 MEMBRANE PROTEIN YHCE"/>
    <property type="match status" value="1"/>
</dbReference>
<keyword evidence="3" id="KW-1003">Cell membrane</keyword>
<sequence length="211" mass="23215">MLLEYIHSVIIGFITLLPVANPFTSTTLLLTLGNKFNPVERKKQIYFATFYVAIIMLICFYAGNEIINAFGVSINALRIAGGVILAYIGFNMLFNVTNKEQHIQHIKDNKEQKNINISFVPLALPGTVGPGTISLIISSSSNFPSTIMAHCVIFTVTALISLFFLISLLSANKLFNLIGHSGLDVISRIMGFLLISMGVQFIITGFKVFFS</sequence>
<evidence type="ECO:0000256" key="7">
    <source>
        <dbReference type="ARBA" id="ARBA00023136"/>
    </source>
</evidence>
<accession>A0A6S6S416</accession>
<dbReference type="InterPro" id="IPR002771">
    <property type="entry name" value="Multi_antbiot-R_MarC"/>
</dbReference>
<gene>
    <name evidence="9" type="primary">marC</name>
    <name evidence="9" type="ORF">SISI_0086</name>
</gene>
<keyword evidence="6 8" id="KW-1133">Transmembrane helix</keyword>
<keyword evidence="4" id="KW-0997">Cell inner membrane</keyword>
<dbReference type="RefSeq" id="WP_183042878.1">
    <property type="nucleotide sequence ID" value="NZ_CACTJB010000001.1"/>
</dbReference>
<evidence type="ECO:0000256" key="3">
    <source>
        <dbReference type="ARBA" id="ARBA00022475"/>
    </source>
</evidence>
<dbReference type="GO" id="GO:0005886">
    <property type="term" value="C:plasma membrane"/>
    <property type="evidence" value="ECO:0007669"/>
    <property type="project" value="UniProtKB-SubCell"/>
</dbReference>
<keyword evidence="5 8" id="KW-0812">Transmembrane</keyword>
<dbReference type="PANTHER" id="PTHR33508:SF2">
    <property type="entry name" value="UPF0056 INNER MEMBRANE PROTEIN MARC"/>
    <property type="match status" value="1"/>
</dbReference>
<evidence type="ECO:0000256" key="1">
    <source>
        <dbReference type="ARBA" id="ARBA00004429"/>
    </source>
</evidence>
<keyword evidence="7 8" id="KW-0472">Membrane</keyword>
<evidence type="ECO:0000256" key="4">
    <source>
        <dbReference type="ARBA" id="ARBA00022519"/>
    </source>
</evidence>
<protein>
    <recommendedName>
        <fullName evidence="8">UPF0056 membrane protein</fullName>
    </recommendedName>
</protein>
<feature type="transmembrane region" description="Helical" evidence="8">
    <location>
        <begin position="6"/>
        <end position="33"/>
    </location>
</feature>
<proteinExistence type="inferred from homology"/>
<evidence type="ECO:0000313" key="9">
    <source>
        <dbReference type="EMBL" id="CAA3704840.1"/>
    </source>
</evidence>
<evidence type="ECO:0000313" key="10">
    <source>
        <dbReference type="Proteomes" id="UP000560980"/>
    </source>
</evidence>
<evidence type="ECO:0000256" key="2">
    <source>
        <dbReference type="ARBA" id="ARBA00009784"/>
    </source>
</evidence>
<organism evidence="9 10">
    <name type="scientific">Candidatus Portiera aleyrodidarum</name>
    <name type="common">primary endosymbiont of Bemisia tabaci</name>
    <dbReference type="NCBI Taxonomy" id="91844"/>
    <lineage>
        <taxon>Bacteria</taxon>
        <taxon>Pseudomonadati</taxon>
        <taxon>Pseudomonadota</taxon>
        <taxon>Gammaproteobacteria</taxon>
        <taxon>Candidatus Johnevansiales</taxon>
        <taxon>Candidatus Johnevansiaceae</taxon>
        <taxon>Candidatus Portiera</taxon>
    </lineage>
</organism>
<reference evidence="9 10" key="1">
    <citation type="submission" date="2019-12" db="EMBL/GenBank/DDBJ databases">
        <authorList>
            <person name="Santos-Garcia D."/>
            <person name="Santos-Garcia D."/>
            <person name="Santos-Garcia D."/>
        </authorList>
    </citation>
    <scope>NUCLEOTIDE SEQUENCE [LARGE SCALE GENOMIC DNA]</scope>
    <source>
        <strain evidence="9">SiSi</strain>
    </source>
</reference>
<feature type="transmembrane region" description="Helical" evidence="8">
    <location>
        <begin position="69"/>
        <end position="94"/>
    </location>
</feature>
<dbReference type="NCBIfam" id="NF008228">
    <property type="entry name" value="PRK10995.1"/>
    <property type="match status" value="1"/>
</dbReference>
<feature type="transmembrane region" description="Helical" evidence="8">
    <location>
        <begin position="143"/>
        <end position="169"/>
    </location>
</feature>
<comment type="caution">
    <text evidence="9">The sequence shown here is derived from an EMBL/GenBank/DDBJ whole genome shotgun (WGS) entry which is preliminary data.</text>
</comment>
<comment type="subcellular location">
    <subcellularLocation>
        <location evidence="1">Cell inner membrane</location>
        <topology evidence="1">Multi-pass membrane protein</topology>
    </subcellularLocation>
    <subcellularLocation>
        <location evidence="8">Cell membrane</location>
        <topology evidence="8">Multi-pass membrane protein</topology>
    </subcellularLocation>
</comment>
<comment type="similarity">
    <text evidence="2 8">Belongs to the UPF0056 (MarC) family.</text>
</comment>
<dbReference type="AlphaFoldDB" id="A0A6S6S416"/>